<dbReference type="PROSITE" id="PS50097">
    <property type="entry name" value="BTB"/>
    <property type="match status" value="1"/>
</dbReference>
<gene>
    <name evidence="2" type="ORF">MYCFIDRAFT_179060</name>
</gene>
<dbReference type="KEGG" id="pfj:MYCFIDRAFT_179060"/>
<dbReference type="RefSeq" id="XP_007931368.1">
    <property type="nucleotide sequence ID" value="XM_007933177.1"/>
</dbReference>
<accession>M2ZZF4</accession>
<keyword evidence="3" id="KW-1185">Reference proteome</keyword>
<dbReference type="OrthoDB" id="3648633at2759"/>
<dbReference type="InterPro" id="IPR000210">
    <property type="entry name" value="BTB/POZ_dom"/>
</dbReference>
<dbReference type="HOGENOM" id="CLU_1185462_0_0_1"/>
<evidence type="ECO:0000313" key="2">
    <source>
        <dbReference type="EMBL" id="EME77546.1"/>
    </source>
</evidence>
<dbReference type="PANTHER" id="PTHR47843:SF2">
    <property type="entry name" value="BTB DOMAIN-CONTAINING PROTEIN"/>
    <property type="match status" value="1"/>
</dbReference>
<organism evidence="2 3">
    <name type="scientific">Pseudocercospora fijiensis (strain CIRAD86)</name>
    <name type="common">Black leaf streak disease fungus</name>
    <name type="synonym">Mycosphaerella fijiensis</name>
    <dbReference type="NCBI Taxonomy" id="383855"/>
    <lineage>
        <taxon>Eukaryota</taxon>
        <taxon>Fungi</taxon>
        <taxon>Dikarya</taxon>
        <taxon>Ascomycota</taxon>
        <taxon>Pezizomycotina</taxon>
        <taxon>Dothideomycetes</taxon>
        <taxon>Dothideomycetidae</taxon>
        <taxon>Mycosphaerellales</taxon>
        <taxon>Mycosphaerellaceae</taxon>
        <taxon>Pseudocercospora</taxon>
    </lineage>
</organism>
<dbReference type="AlphaFoldDB" id="M2ZZF4"/>
<dbReference type="STRING" id="383855.M2ZZF4"/>
<feature type="domain" description="BTB" evidence="1">
    <location>
        <begin position="27"/>
        <end position="89"/>
    </location>
</feature>
<dbReference type="Gene3D" id="3.30.710.10">
    <property type="entry name" value="Potassium Channel Kv1.1, Chain A"/>
    <property type="match status" value="1"/>
</dbReference>
<dbReference type="InterPro" id="IPR011333">
    <property type="entry name" value="SKP1/BTB/POZ_sf"/>
</dbReference>
<evidence type="ECO:0000259" key="1">
    <source>
        <dbReference type="PROSITE" id="PS50097"/>
    </source>
</evidence>
<dbReference type="CDD" id="cd18186">
    <property type="entry name" value="BTB_POZ_ZBTB_KLHL-like"/>
    <property type="match status" value="1"/>
</dbReference>
<reference evidence="2 3" key="1">
    <citation type="journal article" date="2012" name="PLoS Pathog.">
        <title>Diverse lifestyles and strategies of plant pathogenesis encoded in the genomes of eighteen Dothideomycetes fungi.</title>
        <authorList>
            <person name="Ohm R.A."/>
            <person name="Feau N."/>
            <person name="Henrissat B."/>
            <person name="Schoch C.L."/>
            <person name="Horwitz B.A."/>
            <person name="Barry K.W."/>
            <person name="Condon B.J."/>
            <person name="Copeland A.C."/>
            <person name="Dhillon B."/>
            <person name="Glaser F."/>
            <person name="Hesse C.N."/>
            <person name="Kosti I."/>
            <person name="LaButti K."/>
            <person name="Lindquist E.A."/>
            <person name="Lucas S."/>
            <person name="Salamov A.A."/>
            <person name="Bradshaw R.E."/>
            <person name="Ciuffetti L."/>
            <person name="Hamelin R.C."/>
            <person name="Kema G.H.J."/>
            <person name="Lawrence C."/>
            <person name="Scott J.A."/>
            <person name="Spatafora J.W."/>
            <person name="Turgeon B.G."/>
            <person name="de Wit P.J.G.M."/>
            <person name="Zhong S."/>
            <person name="Goodwin S.B."/>
            <person name="Grigoriev I.V."/>
        </authorList>
    </citation>
    <scope>NUCLEOTIDE SEQUENCE [LARGE SCALE GENOMIC DNA]</scope>
    <source>
        <strain evidence="2 3">CIRAD86</strain>
    </source>
</reference>
<dbReference type="EMBL" id="KB446564">
    <property type="protein sequence ID" value="EME77546.1"/>
    <property type="molecule type" value="Genomic_DNA"/>
</dbReference>
<sequence>MQLHSDFDGSAREPLFTIRVGADVEGVEEAVFRVHRGCLTSFSNWFRVRLKEEWSKNREKDVCKLPDQHPDGFSLFVEWLYTGHTTIVEQTDHRFALQEWMSLAHAYVLGEALIQDEFQEDILQHMKAKASKEREGKPYLSETILELITIIYEGTTSSSPGRRFLVDLFRGKWDGQRDKRWAVDLLKSFEDKAPTEFSTELAIATMESVPDTSGSWFFFKTKKQKTPTADNNSA</sequence>
<dbReference type="VEuPathDB" id="FungiDB:MYCFIDRAFT_179060"/>
<dbReference type="PANTHER" id="PTHR47843">
    <property type="entry name" value="BTB DOMAIN-CONTAINING PROTEIN-RELATED"/>
    <property type="match status" value="1"/>
</dbReference>
<name>M2ZZF4_PSEFD</name>
<dbReference type="Proteomes" id="UP000016932">
    <property type="component" value="Unassembled WGS sequence"/>
</dbReference>
<dbReference type="GeneID" id="19334043"/>
<evidence type="ECO:0000313" key="3">
    <source>
        <dbReference type="Proteomes" id="UP000016932"/>
    </source>
</evidence>
<dbReference type="SUPFAM" id="SSF54695">
    <property type="entry name" value="POZ domain"/>
    <property type="match status" value="1"/>
</dbReference>
<protein>
    <recommendedName>
        <fullName evidence="1">BTB domain-containing protein</fullName>
    </recommendedName>
</protein>
<dbReference type="Pfam" id="PF00651">
    <property type="entry name" value="BTB"/>
    <property type="match status" value="1"/>
</dbReference>
<dbReference type="eggNOG" id="ENOG502T89T">
    <property type="taxonomic scope" value="Eukaryota"/>
</dbReference>
<proteinExistence type="predicted"/>